<dbReference type="Pfam" id="PF03641">
    <property type="entry name" value="Lysine_decarbox"/>
    <property type="match status" value="1"/>
</dbReference>
<organism evidence="4 5">
    <name type="scientific">Luteolibacter luteus</name>
    <dbReference type="NCBI Taxonomy" id="2728835"/>
    <lineage>
        <taxon>Bacteria</taxon>
        <taxon>Pseudomonadati</taxon>
        <taxon>Verrucomicrobiota</taxon>
        <taxon>Verrucomicrobiia</taxon>
        <taxon>Verrucomicrobiales</taxon>
        <taxon>Verrucomicrobiaceae</taxon>
        <taxon>Luteolibacter</taxon>
    </lineage>
</organism>
<reference evidence="4 5" key="1">
    <citation type="submission" date="2020-04" db="EMBL/GenBank/DDBJ databases">
        <title>Luteolibacter sp. G-1-1-1 isolated from soil.</title>
        <authorList>
            <person name="Dahal R.H."/>
        </authorList>
    </citation>
    <scope>NUCLEOTIDE SEQUENCE [LARGE SCALE GENOMIC DNA]</scope>
    <source>
        <strain evidence="4 5">G-1-1-1</strain>
    </source>
</reference>
<dbReference type="GO" id="GO:0005829">
    <property type="term" value="C:cytosol"/>
    <property type="evidence" value="ECO:0007669"/>
    <property type="project" value="TreeGrafter"/>
</dbReference>
<dbReference type="PANTHER" id="PTHR43393">
    <property type="entry name" value="CYTOKININ RIBOSIDE 5'-MONOPHOSPHATE PHOSPHORIBOHYDROLASE"/>
    <property type="match status" value="1"/>
</dbReference>
<sequence>MTNPGSNFGQSDIIRLGDEDATVAVLERAIIGMWDSVNELTRLRRTFRSNYRVTIFGSARLQPGTSAYESVKQLAAGLTEMGCDIISGGGPGLMQAANEGALSVDPDALHRSVGIRIDLPFEQAVNPYVGKAYGHGTFFSRLHHFMIASDAFVVVPGGIGTLLEMSLAWQLLQVRRLYNTPLILVGKMWGELVNWSREWMLQEGQALASPEDLDIPLCAGSVEETIELLRARREEWLRSQGRPDERSIPS</sequence>
<dbReference type="SUPFAM" id="SSF102405">
    <property type="entry name" value="MCP/YpsA-like"/>
    <property type="match status" value="1"/>
</dbReference>
<evidence type="ECO:0000256" key="2">
    <source>
        <dbReference type="ARBA" id="ARBA00011985"/>
    </source>
</evidence>
<dbReference type="KEGG" id="luo:HHL09_07820"/>
<keyword evidence="5" id="KW-1185">Reference proteome</keyword>
<name>A0A858RG58_9BACT</name>
<evidence type="ECO:0000313" key="4">
    <source>
        <dbReference type="EMBL" id="QJE95695.1"/>
    </source>
</evidence>
<dbReference type="EC" id="3.2.2.4" evidence="2"/>
<dbReference type="EMBL" id="CP051774">
    <property type="protein sequence ID" value="QJE95695.1"/>
    <property type="molecule type" value="Genomic_DNA"/>
</dbReference>
<evidence type="ECO:0000256" key="3">
    <source>
        <dbReference type="ARBA" id="ARBA00031983"/>
    </source>
</evidence>
<dbReference type="InterPro" id="IPR052341">
    <property type="entry name" value="LOG_family_nucleotidases"/>
</dbReference>
<dbReference type="InterPro" id="IPR031100">
    <property type="entry name" value="LOG_fam"/>
</dbReference>
<dbReference type="GO" id="GO:0008714">
    <property type="term" value="F:AMP nucleosidase activity"/>
    <property type="evidence" value="ECO:0007669"/>
    <property type="project" value="UniProtKB-EC"/>
</dbReference>
<dbReference type="RefSeq" id="WP_169454008.1">
    <property type="nucleotide sequence ID" value="NZ_CP051774.1"/>
</dbReference>
<proteinExistence type="predicted"/>
<evidence type="ECO:0000256" key="1">
    <source>
        <dbReference type="ARBA" id="ARBA00000274"/>
    </source>
</evidence>
<dbReference type="AlphaFoldDB" id="A0A858RG58"/>
<protein>
    <recommendedName>
        <fullName evidence="3">AMP nucleosidase</fullName>
        <ecNumber evidence="2">3.2.2.4</ecNumber>
    </recommendedName>
    <alternativeName>
        <fullName evidence="3">AMP nucleosidase</fullName>
    </alternativeName>
</protein>
<dbReference type="Gene3D" id="3.40.50.450">
    <property type="match status" value="1"/>
</dbReference>
<gene>
    <name evidence="4" type="ORF">HHL09_07820</name>
</gene>
<comment type="catalytic activity">
    <reaction evidence="1">
        <text>AMP + H2O = D-ribose 5-phosphate + adenine</text>
        <dbReference type="Rhea" id="RHEA:20129"/>
        <dbReference type="ChEBI" id="CHEBI:15377"/>
        <dbReference type="ChEBI" id="CHEBI:16708"/>
        <dbReference type="ChEBI" id="CHEBI:78346"/>
        <dbReference type="ChEBI" id="CHEBI:456215"/>
        <dbReference type="EC" id="3.2.2.4"/>
    </reaction>
</comment>
<dbReference type="PANTHER" id="PTHR43393:SF3">
    <property type="entry name" value="LYSINE DECARBOXYLASE-LIKE PROTEIN"/>
    <property type="match status" value="1"/>
</dbReference>
<dbReference type="Proteomes" id="UP000501812">
    <property type="component" value="Chromosome"/>
</dbReference>
<accession>A0A858RG58</accession>
<evidence type="ECO:0000313" key="5">
    <source>
        <dbReference type="Proteomes" id="UP000501812"/>
    </source>
</evidence>